<dbReference type="SUPFAM" id="SSF63829">
    <property type="entry name" value="Calcium-dependent phosphotriesterase"/>
    <property type="match status" value="1"/>
</dbReference>
<keyword evidence="6" id="KW-1185">Reference proteome</keyword>
<dbReference type="GO" id="GO:0005509">
    <property type="term" value="F:calcium ion binding"/>
    <property type="evidence" value="ECO:0007669"/>
    <property type="project" value="TreeGrafter"/>
</dbReference>
<dbReference type="Pfam" id="PF08450">
    <property type="entry name" value="SGL"/>
    <property type="match status" value="1"/>
</dbReference>
<dbReference type="GO" id="GO:0050021">
    <property type="term" value="F:L-arabinonolactonase activity"/>
    <property type="evidence" value="ECO:0007669"/>
    <property type="project" value="UniProtKB-EC"/>
</dbReference>
<dbReference type="InterPro" id="IPR005511">
    <property type="entry name" value="SMP-30"/>
</dbReference>
<feature type="binding site" evidence="3">
    <location>
        <position position="206"/>
    </location>
    <ligand>
        <name>a divalent metal cation</name>
        <dbReference type="ChEBI" id="CHEBI:60240"/>
    </ligand>
</feature>
<evidence type="ECO:0000256" key="2">
    <source>
        <dbReference type="PIRSR" id="PIRSR605511-1"/>
    </source>
</evidence>
<accession>A0A3P4AZJ4</accession>
<dbReference type="AlphaFoldDB" id="A0A3P4AZJ4"/>
<dbReference type="InterPro" id="IPR011042">
    <property type="entry name" value="6-blade_b-propeller_TolB-like"/>
</dbReference>
<evidence type="ECO:0000259" key="4">
    <source>
        <dbReference type="Pfam" id="PF08450"/>
    </source>
</evidence>
<evidence type="ECO:0000313" key="6">
    <source>
        <dbReference type="Proteomes" id="UP000277294"/>
    </source>
</evidence>
<evidence type="ECO:0000313" key="5">
    <source>
        <dbReference type="EMBL" id="VCU69489.1"/>
    </source>
</evidence>
<organism evidence="5 6">
    <name type="scientific">Pigmentiphaga humi</name>
    <dbReference type="NCBI Taxonomy" id="2478468"/>
    <lineage>
        <taxon>Bacteria</taxon>
        <taxon>Pseudomonadati</taxon>
        <taxon>Pseudomonadota</taxon>
        <taxon>Betaproteobacteria</taxon>
        <taxon>Burkholderiales</taxon>
        <taxon>Alcaligenaceae</taxon>
        <taxon>Pigmentiphaga</taxon>
    </lineage>
</organism>
<feature type="domain" description="SMP-30/Gluconolactonase/LRE-like region" evidence="4">
    <location>
        <begin position="20"/>
        <end position="264"/>
    </location>
</feature>
<feature type="binding site" evidence="3">
    <location>
        <position position="156"/>
    </location>
    <ligand>
        <name>a divalent metal cation</name>
        <dbReference type="ChEBI" id="CHEBI:60240"/>
    </ligand>
</feature>
<dbReference type="InterPro" id="IPR013658">
    <property type="entry name" value="SGL"/>
</dbReference>
<dbReference type="EC" id="3.1.1.15" evidence="5"/>
<feature type="binding site" evidence="3">
    <location>
        <position position="22"/>
    </location>
    <ligand>
        <name>a divalent metal cation</name>
        <dbReference type="ChEBI" id="CHEBI:60240"/>
    </ligand>
</feature>
<dbReference type="PRINTS" id="PR01790">
    <property type="entry name" value="SMP30FAMILY"/>
</dbReference>
<dbReference type="GO" id="GO:0019853">
    <property type="term" value="P:L-ascorbic acid biosynthetic process"/>
    <property type="evidence" value="ECO:0007669"/>
    <property type="project" value="TreeGrafter"/>
</dbReference>
<comment type="cofactor">
    <cofactor evidence="3">
        <name>Zn(2+)</name>
        <dbReference type="ChEBI" id="CHEBI:29105"/>
    </cofactor>
    <text evidence="3">Binds 1 divalent metal cation per subunit.</text>
</comment>
<keyword evidence="3" id="KW-0479">Metal-binding</keyword>
<dbReference type="EMBL" id="UWPJ01000014">
    <property type="protein sequence ID" value="VCU69489.1"/>
    <property type="molecule type" value="Genomic_DNA"/>
</dbReference>
<keyword evidence="3" id="KW-0862">Zinc</keyword>
<dbReference type="PANTHER" id="PTHR10907">
    <property type="entry name" value="REGUCALCIN"/>
    <property type="match status" value="1"/>
</dbReference>
<feature type="binding site" evidence="3">
    <location>
        <position position="110"/>
    </location>
    <ligand>
        <name>substrate</name>
    </ligand>
</feature>
<feature type="active site" description="Proton donor/acceptor" evidence="2">
    <location>
        <position position="206"/>
    </location>
</feature>
<dbReference type="Proteomes" id="UP000277294">
    <property type="component" value="Unassembled WGS sequence"/>
</dbReference>
<comment type="similarity">
    <text evidence="1">Belongs to the SMP-30/CGR1 family.</text>
</comment>
<dbReference type="Gene3D" id="2.120.10.30">
    <property type="entry name" value="TolB, C-terminal domain"/>
    <property type="match status" value="1"/>
</dbReference>
<evidence type="ECO:0000256" key="3">
    <source>
        <dbReference type="PIRSR" id="PIRSR605511-2"/>
    </source>
</evidence>
<dbReference type="GO" id="GO:0004341">
    <property type="term" value="F:gluconolactonase activity"/>
    <property type="evidence" value="ECO:0007669"/>
    <property type="project" value="TreeGrafter"/>
</dbReference>
<feature type="binding site" evidence="3">
    <location>
        <position position="108"/>
    </location>
    <ligand>
        <name>substrate</name>
    </ligand>
</feature>
<evidence type="ECO:0000256" key="1">
    <source>
        <dbReference type="ARBA" id="ARBA00008853"/>
    </source>
</evidence>
<dbReference type="PANTHER" id="PTHR10907:SF47">
    <property type="entry name" value="REGUCALCIN"/>
    <property type="match status" value="1"/>
</dbReference>
<sequence>MMNEADLAAFDCAVAGADILGEAPMWCGRSRLLWWVDVRRAALQSYDPATGRHRARRLGNDMLIGSMALREQGGFLLATDTGFYTYDPGQPEAPRALFDPEPGQTGSRLNDGRCDRRGRFWVGSMVDADRIPGGTLYRLDADFACHAMLDGIVVPNSIAWSPDNKTMYFADTHRQLIWAFDFDLDDGAITRRRVFHDWSHQKGKPDGAAIDTDGCLWNAMVATGQLVRHRPDGRVDRIIQLPVTNPTCPAFGGTGLDVMYVTSHSQRLDPAQIAREPLAGGLFAVRTGCQGLPEARFAG</sequence>
<proteinExistence type="inferred from homology"/>
<reference evidence="5 6" key="1">
    <citation type="submission" date="2018-10" db="EMBL/GenBank/DDBJ databases">
        <authorList>
            <person name="Criscuolo A."/>
        </authorList>
    </citation>
    <scope>NUCLEOTIDE SEQUENCE [LARGE SCALE GENOMIC DNA]</scope>
    <source>
        <strain evidence="5">DnA1</strain>
    </source>
</reference>
<gene>
    <name evidence="5" type="primary">araB</name>
    <name evidence="5" type="ORF">PIGHUM_01552</name>
</gene>
<protein>
    <submittedName>
        <fullName evidence="5">L-arabinolactonase</fullName>
        <ecNumber evidence="5">3.1.1.15</ecNumber>
    </submittedName>
</protein>
<keyword evidence="5" id="KW-0378">Hydrolase</keyword>
<dbReference type="RefSeq" id="WP_246013018.1">
    <property type="nucleotide sequence ID" value="NZ_UWPJ01000014.1"/>
</dbReference>
<name>A0A3P4AZJ4_9BURK</name>